<keyword evidence="2" id="KW-0328">Glycosyltransferase</keyword>
<dbReference type="Proteomes" id="UP000678679">
    <property type="component" value="Chromosome 1"/>
</dbReference>
<accession>A0AAX1MY43</accession>
<evidence type="ECO:0000313" key="2">
    <source>
        <dbReference type="EMBL" id="QWG00160.1"/>
    </source>
</evidence>
<dbReference type="InterPro" id="IPR029044">
    <property type="entry name" value="Nucleotide-diphossugar_trans"/>
</dbReference>
<keyword evidence="2" id="KW-0808">Transferase</keyword>
<proteinExistence type="predicted"/>
<dbReference type="RefSeq" id="WP_169663393.1">
    <property type="nucleotide sequence ID" value="NZ_CP076132.1"/>
</dbReference>
<keyword evidence="3" id="KW-1185">Reference proteome</keyword>
<evidence type="ECO:0000313" key="3">
    <source>
        <dbReference type="Proteomes" id="UP000678679"/>
    </source>
</evidence>
<dbReference type="Pfam" id="PF00535">
    <property type="entry name" value="Glycos_transf_2"/>
    <property type="match status" value="1"/>
</dbReference>
<dbReference type="InterPro" id="IPR001173">
    <property type="entry name" value="Glyco_trans_2-like"/>
</dbReference>
<gene>
    <name evidence="2" type="ORF">KMW28_10905</name>
</gene>
<dbReference type="AlphaFoldDB" id="A0AAX1MY43"/>
<dbReference type="EC" id="2.4.-.-" evidence="2"/>
<name>A0AAX1MY43_9BACT</name>
<dbReference type="EMBL" id="CP076132">
    <property type="protein sequence ID" value="QWG00160.1"/>
    <property type="molecule type" value="Genomic_DNA"/>
</dbReference>
<feature type="domain" description="Glycosyltransferase 2-like" evidence="1">
    <location>
        <begin position="5"/>
        <end position="145"/>
    </location>
</feature>
<dbReference type="PANTHER" id="PTHR22916:SF3">
    <property type="entry name" value="UDP-GLCNAC:BETAGAL BETA-1,3-N-ACETYLGLUCOSAMINYLTRANSFERASE-LIKE PROTEIN 1"/>
    <property type="match status" value="1"/>
</dbReference>
<dbReference type="KEGG" id="fya:KMW28_10905"/>
<dbReference type="GO" id="GO:0016758">
    <property type="term" value="F:hexosyltransferase activity"/>
    <property type="evidence" value="ECO:0007669"/>
    <property type="project" value="UniProtKB-ARBA"/>
</dbReference>
<dbReference type="CDD" id="cd00761">
    <property type="entry name" value="Glyco_tranf_GTA_type"/>
    <property type="match status" value="1"/>
</dbReference>
<reference evidence="2 3" key="1">
    <citation type="submission" date="2021-05" db="EMBL/GenBank/DDBJ databases">
        <title>Comparative genomic studies on the polysaccharide-degrading batcterial strains of the Flammeovirga genus.</title>
        <authorList>
            <person name="Zewei F."/>
            <person name="Zheng Z."/>
            <person name="Yu L."/>
            <person name="Ruyue G."/>
            <person name="Yanhong M."/>
            <person name="Yuanyuan C."/>
            <person name="Jingyan G."/>
            <person name="Wenjun H."/>
        </authorList>
    </citation>
    <scope>NUCLEOTIDE SEQUENCE [LARGE SCALE GENOMIC DNA]</scope>
    <source>
        <strain evidence="2 3">NBRC:100898</strain>
    </source>
</reference>
<dbReference type="SUPFAM" id="SSF53448">
    <property type="entry name" value="Nucleotide-diphospho-sugar transferases"/>
    <property type="match status" value="1"/>
</dbReference>
<sequence>MLLDILIPTYNRSQELKNNLIYLIDEIITNNLNQDIRIHISDNCSSDNTEVVVKTIINSNKDVNIFYYRNSENIGLERNVVSVLSKATSEYIVWLGDDDILDKGYLKFCVDELQFNKNIGCIITGILKEYEDGTLVKVRNPGFNSKQLTNTFSDILNYSYLGHQLSGLVMKRESLLHDYLENDSHRNIYLFIYFVTNRMSKYETLYVPKFRTKVPVFNVKFWEYNQIGLLDEVFKSYYPFISTMGIRKVSKLISFFLIQQSTFRLNIERKHPLRLMMQYLEIIKCLPFKSTKLAIEIFQILLKEYILKFIR</sequence>
<dbReference type="PANTHER" id="PTHR22916">
    <property type="entry name" value="GLYCOSYLTRANSFERASE"/>
    <property type="match status" value="1"/>
</dbReference>
<dbReference type="Gene3D" id="3.90.550.10">
    <property type="entry name" value="Spore Coat Polysaccharide Biosynthesis Protein SpsA, Chain A"/>
    <property type="match status" value="1"/>
</dbReference>
<organism evidence="2 3">
    <name type="scientific">Flammeovirga yaeyamensis</name>
    <dbReference type="NCBI Taxonomy" id="367791"/>
    <lineage>
        <taxon>Bacteria</taxon>
        <taxon>Pseudomonadati</taxon>
        <taxon>Bacteroidota</taxon>
        <taxon>Cytophagia</taxon>
        <taxon>Cytophagales</taxon>
        <taxon>Flammeovirgaceae</taxon>
        <taxon>Flammeovirga</taxon>
    </lineage>
</organism>
<protein>
    <submittedName>
        <fullName evidence="2">Glycosyltransferase</fullName>
        <ecNumber evidence="2">2.4.-.-</ecNumber>
    </submittedName>
</protein>
<evidence type="ECO:0000259" key="1">
    <source>
        <dbReference type="Pfam" id="PF00535"/>
    </source>
</evidence>